<reference evidence="2" key="1">
    <citation type="journal article" date="2018" name="MSphere">
        <title>Fusobacterium Genomics Using MinION and Illumina Sequencing Enables Genome Completion and Correction.</title>
        <authorList>
            <person name="Todd S.M."/>
            <person name="Settlage R.E."/>
            <person name="Lahmers K.K."/>
            <person name="Slade D.J."/>
        </authorList>
    </citation>
    <scope>NUCLEOTIDE SEQUENCE [LARGE SCALE GENOMIC DNA]</scope>
    <source>
        <strain evidence="2">ATCC 27725</strain>
    </source>
</reference>
<proteinExistence type="predicted"/>
<sequence>MIKPGDRVIYNVQPDYDECGSIPLLRTVEEVIKTKNNTYYKLNDVEDLVFEDDIEEIISEGKEKSLSEKMSGRLGLITYLIFKVSEMKLQDRCCNPGESWGYVVKVLYEESDPKVFWEYVGNIVSEIQKFVK</sequence>
<name>A0ABN5JEA0_FUSVA</name>
<protein>
    <submittedName>
        <fullName evidence="1">Uncharacterized protein</fullName>
    </submittedName>
</protein>
<dbReference type="GeneID" id="77467064"/>
<evidence type="ECO:0000313" key="2">
    <source>
        <dbReference type="Proteomes" id="UP000241238"/>
    </source>
</evidence>
<evidence type="ECO:0000313" key="1">
    <source>
        <dbReference type="EMBL" id="AVQ30359.1"/>
    </source>
</evidence>
<dbReference type="RefSeq" id="WP_005948878.1">
    <property type="nucleotide sequence ID" value="NZ_CP028103.1"/>
</dbReference>
<organism evidence="1 2">
    <name type="scientific">Fusobacterium varium ATCC 27725</name>
    <dbReference type="NCBI Taxonomy" id="469618"/>
    <lineage>
        <taxon>Bacteria</taxon>
        <taxon>Fusobacteriati</taxon>
        <taxon>Fusobacteriota</taxon>
        <taxon>Fusobacteriia</taxon>
        <taxon>Fusobacteriales</taxon>
        <taxon>Fusobacteriaceae</taxon>
        <taxon>Fusobacterium</taxon>
    </lineage>
</organism>
<keyword evidence="2" id="KW-1185">Reference proteome</keyword>
<dbReference type="Proteomes" id="UP000241238">
    <property type="component" value="Chromosome"/>
</dbReference>
<dbReference type="EMBL" id="CP028103">
    <property type="protein sequence ID" value="AVQ30359.1"/>
    <property type="molecule type" value="Genomic_DNA"/>
</dbReference>
<accession>A0ABN5JEA0</accession>
<gene>
    <name evidence="1" type="ORF">C4N18_03600</name>
</gene>